<reference evidence="1" key="1">
    <citation type="submission" date="2022-04" db="EMBL/GenBank/DDBJ databases">
        <title>Genome of the entomopathogenic fungus Entomophthora muscae.</title>
        <authorList>
            <person name="Elya C."/>
            <person name="Lovett B.R."/>
            <person name="Lee E."/>
            <person name="Macias A.M."/>
            <person name="Hajek A.E."/>
            <person name="De Bivort B.L."/>
            <person name="Kasson M.T."/>
            <person name="De Fine Licht H.H."/>
            <person name="Stajich J.E."/>
        </authorList>
    </citation>
    <scope>NUCLEOTIDE SEQUENCE</scope>
    <source>
        <strain evidence="1">Berkeley</strain>
    </source>
</reference>
<comment type="caution">
    <text evidence="1">The sequence shown here is derived from an EMBL/GenBank/DDBJ whole genome shotgun (WGS) entry which is preliminary data.</text>
</comment>
<evidence type="ECO:0000313" key="2">
    <source>
        <dbReference type="Proteomes" id="UP001165960"/>
    </source>
</evidence>
<proteinExistence type="predicted"/>
<dbReference type="Proteomes" id="UP001165960">
    <property type="component" value="Unassembled WGS sequence"/>
</dbReference>
<keyword evidence="2" id="KW-1185">Reference proteome</keyword>
<organism evidence="1 2">
    <name type="scientific">Entomophthora muscae</name>
    <dbReference type="NCBI Taxonomy" id="34485"/>
    <lineage>
        <taxon>Eukaryota</taxon>
        <taxon>Fungi</taxon>
        <taxon>Fungi incertae sedis</taxon>
        <taxon>Zoopagomycota</taxon>
        <taxon>Entomophthoromycotina</taxon>
        <taxon>Entomophthoromycetes</taxon>
        <taxon>Entomophthorales</taxon>
        <taxon>Entomophthoraceae</taxon>
        <taxon>Entomophthora</taxon>
    </lineage>
</organism>
<accession>A0ACC2TRR8</accession>
<name>A0ACC2TRR8_9FUNG</name>
<dbReference type="EMBL" id="QTSX02002216">
    <property type="protein sequence ID" value="KAJ9077166.1"/>
    <property type="molecule type" value="Genomic_DNA"/>
</dbReference>
<sequence>MKLLTPGFQKPGSKLNISIKITVFTYFELKNIKFLLNFKLKVSLLVVDSLPWCSAGSLKLFQSCRLLKPNKATPGFQLPPNQAPKLSVAPKNVVACAQVCGVYLGPGFTYNLVKFTRPLAQLFFSAYHVRDNPTCLLYLLEDLPWRAQNLFATHKNLVKSLTCDNLDLSLPSLDLESLCDEVALAHVIPTEEPKSVPQTASALQKYVLSVIFASWGKWVMGLNSYFPQLSPVSSLWTPA</sequence>
<gene>
    <name evidence="1" type="ORF">DSO57_1019324</name>
</gene>
<protein>
    <submittedName>
        <fullName evidence="1">Uncharacterized protein</fullName>
    </submittedName>
</protein>
<evidence type="ECO:0000313" key="1">
    <source>
        <dbReference type="EMBL" id="KAJ9077166.1"/>
    </source>
</evidence>